<keyword evidence="4" id="KW-1185">Reference proteome</keyword>
<dbReference type="Pfam" id="PF01369">
    <property type="entry name" value="Sec7"/>
    <property type="match status" value="1"/>
</dbReference>
<dbReference type="Gene3D" id="1.10.220.20">
    <property type="match status" value="1"/>
</dbReference>
<dbReference type="Proteomes" id="UP000031737">
    <property type="component" value="Unassembled WGS sequence"/>
</dbReference>
<dbReference type="PROSITE" id="PS50190">
    <property type="entry name" value="SEC7"/>
    <property type="match status" value="1"/>
</dbReference>
<evidence type="ECO:0000256" key="1">
    <source>
        <dbReference type="SAM" id="MobiDB-lite"/>
    </source>
</evidence>
<accession>A0A061J0L7</accession>
<organism evidence="3 4">
    <name type="scientific">Trypanosoma rangeli SC58</name>
    <dbReference type="NCBI Taxonomy" id="429131"/>
    <lineage>
        <taxon>Eukaryota</taxon>
        <taxon>Discoba</taxon>
        <taxon>Euglenozoa</taxon>
        <taxon>Kinetoplastea</taxon>
        <taxon>Metakinetoplastina</taxon>
        <taxon>Trypanosomatida</taxon>
        <taxon>Trypanosomatidae</taxon>
        <taxon>Trypanosoma</taxon>
        <taxon>Herpetosoma</taxon>
    </lineage>
</organism>
<dbReference type="GO" id="GO:0005085">
    <property type="term" value="F:guanyl-nucleotide exchange factor activity"/>
    <property type="evidence" value="ECO:0007669"/>
    <property type="project" value="InterPro"/>
</dbReference>
<dbReference type="SUPFAM" id="SSF48425">
    <property type="entry name" value="Sec7 domain"/>
    <property type="match status" value="1"/>
</dbReference>
<dbReference type="SMART" id="SM00222">
    <property type="entry name" value="Sec7"/>
    <property type="match status" value="1"/>
</dbReference>
<proteinExistence type="predicted"/>
<dbReference type="PANTHER" id="PTHR10663">
    <property type="entry name" value="GUANYL-NUCLEOTIDE EXCHANGE FACTOR"/>
    <property type="match status" value="1"/>
</dbReference>
<dbReference type="GO" id="GO:0012505">
    <property type="term" value="C:endomembrane system"/>
    <property type="evidence" value="ECO:0007669"/>
    <property type="project" value="UniProtKB-ARBA"/>
</dbReference>
<dbReference type="InterPro" id="IPR035999">
    <property type="entry name" value="Sec7_dom_sf"/>
</dbReference>
<dbReference type="GO" id="GO:0032012">
    <property type="term" value="P:regulation of ARF protein signal transduction"/>
    <property type="evidence" value="ECO:0007669"/>
    <property type="project" value="InterPro"/>
</dbReference>
<reference evidence="3 4" key="1">
    <citation type="submission" date="2013-07" db="EMBL/GenBank/DDBJ databases">
        <authorList>
            <person name="Stoco P.H."/>
            <person name="Wagner G."/>
            <person name="Gerber A."/>
            <person name="Zaha A."/>
            <person name="Thompson C."/>
            <person name="Bartholomeu D.C."/>
            <person name="Luckemeyer D.D."/>
            <person name="Bahia D."/>
            <person name="Loreto E."/>
            <person name="Prestes E.B."/>
            <person name="Lima F.M."/>
            <person name="Rodrigues-Luiz G."/>
            <person name="Vallejo G.A."/>
            <person name="Filho J.F."/>
            <person name="Monteiro K.M."/>
            <person name="Tyler K.M."/>
            <person name="de Almeida L.G."/>
            <person name="Ortiz M.F."/>
            <person name="Siervo M.A."/>
            <person name="de Moraes M.H."/>
            <person name="Cunha O.L."/>
            <person name="Mendonca-Neto R."/>
            <person name="Silva R."/>
            <person name="Teixeira S.M."/>
            <person name="Murta S.M."/>
            <person name="Sincero T.C."/>
            <person name="Mendes T.A."/>
            <person name="Urmenyi T.P."/>
            <person name="Silva V.G."/>
            <person name="da Rocha W.D."/>
            <person name="Andersson B."/>
            <person name="Romanha A.J."/>
            <person name="Steindel M."/>
            <person name="de Vasconcelos A.T."/>
            <person name="Grisard E.C."/>
        </authorList>
    </citation>
    <scope>NUCLEOTIDE SEQUENCE [LARGE SCALE GENOMIC DNA]</scope>
    <source>
        <strain evidence="3 4">SC58</strain>
    </source>
</reference>
<dbReference type="InterPro" id="IPR023394">
    <property type="entry name" value="Sec7_C_sf"/>
</dbReference>
<evidence type="ECO:0000259" key="2">
    <source>
        <dbReference type="PROSITE" id="PS50190"/>
    </source>
</evidence>
<dbReference type="GO" id="GO:0016192">
    <property type="term" value="P:vesicle-mediated transport"/>
    <property type="evidence" value="ECO:0007669"/>
    <property type="project" value="UniProtKB-ARBA"/>
</dbReference>
<feature type="domain" description="SEC7" evidence="2">
    <location>
        <begin position="698"/>
        <end position="924"/>
    </location>
</feature>
<protein>
    <recommendedName>
        <fullName evidence="2">SEC7 domain-containing protein</fullName>
    </recommendedName>
</protein>
<dbReference type="GO" id="GO:0005737">
    <property type="term" value="C:cytoplasm"/>
    <property type="evidence" value="ECO:0007669"/>
    <property type="project" value="UniProtKB-ARBA"/>
</dbReference>
<dbReference type="Gene3D" id="1.10.1000.11">
    <property type="entry name" value="Arf Nucleotide-binding Site Opener,domain 2"/>
    <property type="match status" value="1"/>
</dbReference>
<name>A0A061J0L7_TRYRA</name>
<dbReference type="EMBL" id="AUPL01003818">
    <property type="protein sequence ID" value="ESL08479.1"/>
    <property type="molecule type" value="Genomic_DNA"/>
</dbReference>
<dbReference type="OrthoDB" id="10258608at2759"/>
<evidence type="ECO:0000313" key="4">
    <source>
        <dbReference type="Proteomes" id="UP000031737"/>
    </source>
</evidence>
<feature type="region of interest" description="Disordered" evidence="1">
    <location>
        <begin position="1762"/>
        <end position="1803"/>
    </location>
</feature>
<dbReference type="VEuPathDB" id="TriTrypDB:TRSC58_03818"/>
<comment type="caution">
    <text evidence="3">The sequence shown here is derived from an EMBL/GenBank/DDBJ whole genome shotgun (WGS) entry which is preliminary data.</text>
</comment>
<feature type="region of interest" description="Disordered" evidence="1">
    <location>
        <begin position="67"/>
        <end position="125"/>
    </location>
</feature>
<evidence type="ECO:0000313" key="3">
    <source>
        <dbReference type="EMBL" id="ESL08479.1"/>
    </source>
</evidence>
<sequence length="2036" mass="223565">MQRASPKSAADLENRTAFLVQLRSLLTQAQNIVRGNQKCKLQELQVGLEVWVREVGEVGTPHPSICAPTIGASVAPSHDRDPLQSHSPDVTGGLDERNKNTGRGRSPVTLPQPASVSTLVTPPPSARSLCGDALSSFTVDMGNSASNIMLHGSAGASFSLSSDFETRNLEDFAEFLGMFFSGGLQEILKLRSVGRNAARLVVVRCFSIIACSLEQVLHQVYGEPREAAELHSKVNGEDNGLSSASFFIPISRDIRIATNAVMKCIELLTSPMDVLSMRFTAQVCVDVLKQLRQCVTIFVYRALREEIRRLCTMGADASDPDAPLLDAAKLQEAAKRRAQELRLRMGPSLLASVEQLMSLVRPSVRCLMSVASLKDAVSSPEERSLKKDVCANVFALVQWVTPTSWLKRRRRQPLLGGIGDREQEPNVAAERSLRIGFPQSESFRDWGGVETTHPLCYRVACCVIDAVFPVAFSPEYIACVAEHCGDQNEGQLMAVRVLNDTVKNLMETDTEEFRHVLGHSAWRKRIAEGILNCLVSLEPAVLEAGLETLQRIIVGCPECLGSEVGFVYTGGVFGLLESDSTPQRMRRLLLRHVISTFFTPTNDVEQPSLLLRLYQRFDLNVRWHQLNVVQQAIATLSKTVRCAAPEDFADEKETKSDSQEPIVRRKSLPFIALQGLSWAVELLSMHISRDAGGAGGKTYPRIANRDKKLEEQRAVDVFNSSPLKGIKKLFDVADDEMNPTGYKNVAEKNWGHQHIPPPASHAADEKVHRIAQFLMETPSLNPESVAEFLSSPVVLPLQVCRAFMETLPVAGRSLVDAMRNLFTLVQLPKEGQRIERLLEFFCSAYFKANSVEGVDAEMFPFKSENACFIVGVAVIMLNTNLHNPHVASARMTDSSFYAQLRGCNEGKDFPEHFTKSIFHEVHLRSLSSMKGFWSAGMSSGVRYATVPFPGKMDSFFFSGEERRELAFGVVRQRLLSETRELVHRYSGSDTHLDETTPVCWCCITQDLFLSTWPSLCAVFGVAVHGAKVSEEALTLCMMGLRCSFFVAAAFGLQTECGVSQLALLRMASYGPMRDVCHKSILEVAASSHSGSFSAACWVPVVELLMAIRNQQQKMVVEAESVFGRVEEFTRESCEIDRAQASPKAHVAVTRAVQEVLQGILTVLQNTSADGKMLLAALYVLRRFLGYSLISHAEEQGVVVTNLINVRDFSGLVVPRLVDVAEARHGKGDEYMRLVVEFVVDILNTVWSSYICGVRSETVGRHSELINCFSFFQSCYERCGASAEARMHVLQGVKELIAHTLLKVGSTRRESMGFHAHTLYLMARIWRQLLHPVVRALSDKDSVGTETCSLAVHILRKLVVLGCGTGGSTVGVQLPESVRNVMLLLLLNVAYVGGMCSDVDSAQSCVAQFSAICATALNRDETIRSEIESSSLATAAHVAESNTATETSTILLQQLVESVRQRPDVLVLHALERMSLLLCCHAQQTRTDVITALRALVIQLAPSQLQHLAVHLADAVLEASLGHATPEYKPSSTEPIGVSHVLFGLNTSIAMRSCSPTAFRATLPLVLNFVSQEMLSEGPLEHVDALAEIVLQRCLVPLAVSPRSSFQIRATAVRFLMHAVSLCVTRQTVDGRKSCSSGCSRIIAECVSLLLFALRVPVRFIVPDGADHAGRQWVKEGKSGALSAYMREGAAAVQTLWTAEAHEVTGSRHVSTIGVTEHVEPGELFRTMRSSWSSSLGELATDEQLVEYCTLMAQLLSPLPKVLGRSPPPALGPKNGAATRHSSLQQQQQGQEKQQDEEGAEKQQVGLEAWAPPPADYRLLKELVQEAVGIFFAILWRVNNVVEMEEFATRATQKGRDAPSISKSNALLPHAAIRGGLNAFLALALWTDISELRNVFGEVLRITATVQTSTLSTREAQKTAEGSAETAVMQRLSPQEQQHIRSCNVGMYQELSSVVAHWVRTILQQTDAATSVLTGTQREQLQAVAGTPEVFQGLVRLLAVTAGAVIVAVRDYLVWYISVYEHDEEKIVEPLPFDASP</sequence>
<dbReference type="InterPro" id="IPR000904">
    <property type="entry name" value="Sec7_dom"/>
</dbReference>
<gene>
    <name evidence="3" type="ORF">TRSC58_03818</name>
</gene>
<dbReference type="PANTHER" id="PTHR10663:SF388">
    <property type="entry name" value="GOLGI-SPECIFIC BREFELDIN A-RESISTANCE GUANINE NUCLEOTIDE EXCHANGE FACTOR 1"/>
    <property type="match status" value="1"/>
</dbReference>